<evidence type="ECO:0000313" key="2">
    <source>
        <dbReference type="EMBL" id="NII06786.1"/>
    </source>
</evidence>
<feature type="region of interest" description="Disordered" evidence="1">
    <location>
        <begin position="396"/>
        <end position="418"/>
    </location>
</feature>
<reference evidence="2 3" key="1">
    <citation type="submission" date="2020-03" db="EMBL/GenBank/DDBJ databases">
        <authorList>
            <person name="Lai Q."/>
        </authorList>
    </citation>
    <scope>NUCLEOTIDE SEQUENCE [LARGE SCALE GENOMIC DNA]</scope>
    <source>
        <strain evidence="2 3">CCUG 25036</strain>
    </source>
</reference>
<feature type="region of interest" description="Disordered" evidence="1">
    <location>
        <begin position="1"/>
        <end position="25"/>
    </location>
</feature>
<gene>
    <name evidence="2" type="ORF">HBF25_10350</name>
</gene>
<organism evidence="2 3">
    <name type="scientific">Luteibacter anthropi</name>
    <dbReference type="NCBI Taxonomy" id="564369"/>
    <lineage>
        <taxon>Bacteria</taxon>
        <taxon>Pseudomonadati</taxon>
        <taxon>Pseudomonadota</taxon>
        <taxon>Gammaproteobacteria</taxon>
        <taxon>Lysobacterales</taxon>
        <taxon>Rhodanobacteraceae</taxon>
        <taxon>Luteibacter</taxon>
    </lineage>
</organism>
<evidence type="ECO:0000256" key="1">
    <source>
        <dbReference type="SAM" id="MobiDB-lite"/>
    </source>
</evidence>
<dbReference type="RefSeq" id="WP_166948087.1">
    <property type="nucleotide sequence ID" value="NZ_JAARLZ010000005.1"/>
</dbReference>
<dbReference type="AlphaFoldDB" id="A0A7X5ZIJ4"/>
<name>A0A7X5ZIJ4_9GAMM</name>
<sequence length="757" mass="82691">MGKEPNIAERKPYHEEPFFQPTSEQSSDMIITIPVAKPQDPANPGEDYYIETPDLPVAGGTLEIRCAPYGEQAADDDVYFLFIKDTKPDTDIDPVLGTFTASQTGTTPDTVVFDLAYNDIPKTDGFYRIWVFWQSLVGNEFHSVPYWVELDYTEPGGKELTPIEFRDYPSNRATAEDIANNGNVLRGYVAAYKFQAIGDRLTGMFRNMNPPGPWESITPVAVSGIRDTTILDFPLEALLGANLEGDVEFKYIAVDKAQNPAESGVTLMHLLIRNVPSGLQPLVFTETAADGVIYEEQARKQVRVGVPPYVNPAVGDVIDGTIEGQRFFLGPLTNDDVNDPSNPGNPKDPIASLLLTYADIRDIVDGFGGGAQQGTAVGTYKVIRLDEFEFSSPAKNQGINLILPPGPDPDPDNPEHRKIRPVVVRGPDSTEDNVVPPADRDNSTAILDFRLADGTTPIFAAGDLVELHEVSEGGTEIGLVSARVSVVNPNQDLSIAVLPLPPGPRPAGVAYFRPWVGRQVAPGVVNFALGPVTRVIYQSGDDIPGGGDPLPEVVFRNALNRDTRPALNLARGQDGALIRVYIDEKNIKSGDFFKVSVYYNQRTNGGVFDPGTGGNADDLGAPEIFSYTIEDRDLQPKDDWIPEDGGSPPGADRFFFNVRVPYATLITRIIGVSNGQQGYGSLWATYSVHRDGKDYPSIPRYTPADGTDPAKTIKYLIVDVRPPGTGASIGSTFTQRLLSGSRWKSSARWRRFRFRHS</sequence>
<dbReference type="EMBL" id="JAARLZ010000005">
    <property type="protein sequence ID" value="NII06786.1"/>
    <property type="molecule type" value="Genomic_DNA"/>
</dbReference>
<feature type="compositionally biased region" description="Basic and acidic residues" evidence="1">
    <location>
        <begin position="1"/>
        <end position="17"/>
    </location>
</feature>
<protein>
    <submittedName>
        <fullName evidence="2">Uncharacterized protein</fullName>
    </submittedName>
</protein>
<evidence type="ECO:0000313" key="3">
    <source>
        <dbReference type="Proteomes" id="UP000490980"/>
    </source>
</evidence>
<proteinExistence type="predicted"/>
<comment type="caution">
    <text evidence="2">The sequence shown here is derived from an EMBL/GenBank/DDBJ whole genome shotgun (WGS) entry which is preliminary data.</text>
</comment>
<keyword evidence="3" id="KW-1185">Reference proteome</keyword>
<dbReference type="Proteomes" id="UP000490980">
    <property type="component" value="Unassembled WGS sequence"/>
</dbReference>
<accession>A0A7X5ZIJ4</accession>